<feature type="domain" description="Bacteriophage T5 Orf172 DNA-binding" evidence="2">
    <location>
        <begin position="172"/>
        <end position="247"/>
    </location>
</feature>
<evidence type="ECO:0000313" key="3">
    <source>
        <dbReference type="EMBL" id="SAK21531.1"/>
    </source>
</evidence>
<dbReference type="InterPro" id="IPR018306">
    <property type="entry name" value="Phage_T5_Orf172_DNA-bd"/>
</dbReference>
<dbReference type="Pfam" id="PF13455">
    <property type="entry name" value="MUG113"/>
    <property type="match status" value="1"/>
</dbReference>
<feature type="region of interest" description="Disordered" evidence="1">
    <location>
        <begin position="126"/>
        <end position="149"/>
    </location>
</feature>
<evidence type="ECO:0000313" key="4">
    <source>
        <dbReference type="Proteomes" id="UP000196218"/>
    </source>
</evidence>
<reference evidence="3 4" key="1">
    <citation type="submission" date="2016-04" db="EMBL/GenBank/DDBJ databases">
        <authorList>
            <person name="Peeters C."/>
        </authorList>
    </citation>
    <scope>NUCLEOTIDE SEQUENCE [LARGE SCALE GENOMIC DNA]</scope>
    <source>
        <strain evidence="3">LMG 29311</strain>
    </source>
</reference>
<dbReference type="Proteomes" id="UP000196218">
    <property type="component" value="Unassembled WGS sequence"/>
</dbReference>
<protein>
    <submittedName>
        <fullName evidence="3">T5orf172 domain protein</fullName>
    </submittedName>
</protein>
<name>A0ABD7LPU3_9BURK</name>
<evidence type="ECO:0000256" key="1">
    <source>
        <dbReference type="SAM" id="MobiDB-lite"/>
    </source>
</evidence>
<gene>
    <name evidence="3" type="ORF">UA18_02738</name>
</gene>
<evidence type="ECO:0000259" key="2">
    <source>
        <dbReference type="SMART" id="SM00974"/>
    </source>
</evidence>
<dbReference type="RefSeq" id="WP_088925955.1">
    <property type="nucleotide sequence ID" value="NZ_CADFGW010000016.1"/>
</dbReference>
<dbReference type="AlphaFoldDB" id="A0ABD7LPU3"/>
<proteinExistence type="predicted"/>
<accession>A0ABD7LPU3</accession>
<sequence>MLTPLKYWRVPCGLDTEDSQPATEFILPEAIASQSSPPRAGHGIAIAAYDEVAQTGLSRWLGIVTGGAGTIRTVEWKPSNAQIWVDTGFGRSKWKGGAFGFASSKIAGYGLHELWSEAFGGMDLRDHTPAATRPTGPRKATGRSGIPPERLTPIEVIGEPTAGQKAGVVYVLKSAYGYKVGRTRNVPARMRAFGVHLPIVYTIPLCAWFEDCHEAERRYHNMFASKRINGEWFDLTDRDVEKIRMRT</sequence>
<dbReference type="SMART" id="SM00974">
    <property type="entry name" value="T5orf172"/>
    <property type="match status" value="1"/>
</dbReference>
<organism evidence="3 4">
    <name type="scientific">Burkholderia multivorans</name>
    <dbReference type="NCBI Taxonomy" id="87883"/>
    <lineage>
        <taxon>Bacteria</taxon>
        <taxon>Pseudomonadati</taxon>
        <taxon>Pseudomonadota</taxon>
        <taxon>Betaproteobacteria</taxon>
        <taxon>Burkholderiales</taxon>
        <taxon>Burkholderiaceae</taxon>
        <taxon>Burkholderia</taxon>
        <taxon>Burkholderia cepacia complex</taxon>
    </lineage>
</organism>
<comment type="caution">
    <text evidence="3">The sequence shown here is derived from an EMBL/GenBank/DDBJ whole genome shotgun (WGS) entry which is preliminary data.</text>
</comment>
<dbReference type="EMBL" id="FKJW01000003">
    <property type="protein sequence ID" value="SAK21531.1"/>
    <property type="molecule type" value="Genomic_DNA"/>
</dbReference>